<gene>
    <name evidence="7" type="ORF">EVOR1521_LOCUS1288</name>
</gene>
<evidence type="ECO:0000313" key="8">
    <source>
        <dbReference type="Proteomes" id="UP001178507"/>
    </source>
</evidence>
<dbReference type="Gene3D" id="1.10.238.10">
    <property type="entry name" value="EF-hand"/>
    <property type="match status" value="1"/>
</dbReference>
<evidence type="ECO:0000256" key="3">
    <source>
        <dbReference type="ARBA" id="ARBA00022989"/>
    </source>
</evidence>
<evidence type="ECO:0000256" key="1">
    <source>
        <dbReference type="ARBA" id="ARBA00004141"/>
    </source>
</evidence>
<dbReference type="Pfam" id="PF00520">
    <property type="entry name" value="Ion_trans"/>
    <property type="match status" value="1"/>
</dbReference>
<evidence type="ECO:0000256" key="5">
    <source>
        <dbReference type="SAM" id="Phobius"/>
    </source>
</evidence>
<organism evidence="7 8">
    <name type="scientific">Effrenium voratum</name>
    <dbReference type="NCBI Taxonomy" id="2562239"/>
    <lineage>
        <taxon>Eukaryota</taxon>
        <taxon>Sar</taxon>
        <taxon>Alveolata</taxon>
        <taxon>Dinophyceae</taxon>
        <taxon>Suessiales</taxon>
        <taxon>Symbiodiniaceae</taxon>
        <taxon>Effrenium</taxon>
    </lineage>
</organism>
<keyword evidence="4 5" id="KW-0472">Membrane</keyword>
<comment type="caution">
    <text evidence="7">The sequence shown here is derived from an EMBL/GenBank/DDBJ whole genome shotgun (WGS) entry which is preliminary data.</text>
</comment>
<keyword evidence="3 5" id="KW-1133">Transmembrane helix</keyword>
<dbReference type="Gene3D" id="1.10.287.70">
    <property type="match status" value="1"/>
</dbReference>
<feature type="transmembrane region" description="Helical" evidence="5">
    <location>
        <begin position="159"/>
        <end position="183"/>
    </location>
</feature>
<evidence type="ECO:0000256" key="4">
    <source>
        <dbReference type="ARBA" id="ARBA00023136"/>
    </source>
</evidence>
<feature type="transmembrane region" description="Helical" evidence="5">
    <location>
        <begin position="82"/>
        <end position="104"/>
    </location>
</feature>
<name>A0AA36MGT2_9DINO</name>
<dbReference type="AlphaFoldDB" id="A0AA36MGT2"/>
<sequence>MARSRRAVLPFLHSPANGFDAFLAICGLLDAAVRSVEKGQGLAVYVVNATNSMRYLRLLRFLRLCGGLRLLMKACQSFLQSLLWSMLLLTTFLVASALFIGNLLQSFIEDRSQVLEDRLWVWEHFGTAYRSCYSLFEITFAGNWPVIARPVMNKVSHGFVAFFVLYITVIAFALIRIITAVFLKELVSGGRQPHITCGVCFSIRKAQYASKLEQVFLTIDSTGEGIITERRLAEVLEDPTMKTYFQTLDLDVHESNALFHLLDDGDGTVTLDEFIDGVMRCKGPARAIDQVAMHLCRT</sequence>
<reference evidence="7" key="1">
    <citation type="submission" date="2023-08" db="EMBL/GenBank/DDBJ databases">
        <authorList>
            <person name="Chen Y."/>
            <person name="Shah S."/>
            <person name="Dougan E. K."/>
            <person name="Thang M."/>
            <person name="Chan C."/>
        </authorList>
    </citation>
    <scope>NUCLEOTIDE SEQUENCE</scope>
</reference>
<proteinExistence type="predicted"/>
<comment type="subcellular location">
    <subcellularLocation>
        <location evidence="1">Membrane</location>
        <topology evidence="1">Multi-pass membrane protein</topology>
    </subcellularLocation>
</comment>
<dbReference type="InterPro" id="IPR005821">
    <property type="entry name" value="Ion_trans_dom"/>
</dbReference>
<keyword evidence="2 5" id="KW-0812">Transmembrane</keyword>
<dbReference type="Proteomes" id="UP001178507">
    <property type="component" value="Unassembled WGS sequence"/>
</dbReference>
<dbReference type="GO" id="GO:0005216">
    <property type="term" value="F:monoatomic ion channel activity"/>
    <property type="evidence" value="ECO:0007669"/>
    <property type="project" value="InterPro"/>
</dbReference>
<dbReference type="GO" id="GO:0016020">
    <property type="term" value="C:membrane"/>
    <property type="evidence" value="ECO:0007669"/>
    <property type="project" value="UniProtKB-SubCell"/>
</dbReference>
<evidence type="ECO:0000259" key="6">
    <source>
        <dbReference type="Pfam" id="PF00520"/>
    </source>
</evidence>
<evidence type="ECO:0000256" key="2">
    <source>
        <dbReference type="ARBA" id="ARBA00022692"/>
    </source>
</evidence>
<keyword evidence="8" id="KW-1185">Reference proteome</keyword>
<dbReference type="InterPro" id="IPR011992">
    <property type="entry name" value="EF-hand-dom_pair"/>
</dbReference>
<accession>A0AA36MGT2</accession>
<evidence type="ECO:0000313" key="7">
    <source>
        <dbReference type="EMBL" id="CAJ1370801.1"/>
    </source>
</evidence>
<dbReference type="SUPFAM" id="SSF47473">
    <property type="entry name" value="EF-hand"/>
    <property type="match status" value="1"/>
</dbReference>
<protein>
    <recommendedName>
        <fullName evidence="6">Ion transport domain-containing protein</fullName>
    </recommendedName>
</protein>
<feature type="domain" description="Ion transport" evidence="6">
    <location>
        <begin position="11"/>
        <end position="185"/>
    </location>
</feature>
<dbReference type="EMBL" id="CAUJNA010000037">
    <property type="protein sequence ID" value="CAJ1370801.1"/>
    <property type="molecule type" value="Genomic_DNA"/>
</dbReference>